<dbReference type="InterPro" id="IPR016187">
    <property type="entry name" value="CTDL_fold"/>
</dbReference>
<feature type="non-terminal residue" evidence="3">
    <location>
        <position position="176"/>
    </location>
</feature>
<evidence type="ECO:0008006" key="5">
    <source>
        <dbReference type="Google" id="ProtNLM"/>
    </source>
</evidence>
<dbReference type="InterPro" id="IPR050976">
    <property type="entry name" value="Snaclec"/>
</dbReference>
<dbReference type="SUPFAM" id="SSF56436">
    <property type="entry name" value="C-type lectin-like"/>
    <property type="match status" value="1"/>
</dbReference>
<dbReference type="Proteomes" id="UP001328107">
    <property type="component" value="Unassembled WGS sequence"/>
</dbReference>
<accession>A0AAN5DID3</accession>
<name>A0AAN5DID3_9BILA</name>
<evidence type="ECO:0000256" key="2">
    <source>
        <dbReference type="SAM" id="MobiDB-lite"/>
    </source>
</evidence>
<dbReference type="PANTHER" id="PTHR22991">
    <property type="entry name" value="PROTEIN CBG13490"/>
    <property type="match status" value="1"/>
</dbReference>
<reference evidence="4" key="1">
    <citation type="submission" date="2022-10" db="EMBL/GenBank/DDBJ databases">
        <title>Genome assembly of Pristionchus species.</title>
        <authorList>
            <person name="Yoshida K."/>
            <person name="Sommer R.J."/>
        </authorList>
    </citation>
    <scope>NUCLEOTIDE SEQUENCE [LARGE SCALE GENOMIC DNA]</scope>
    <source>
        <strain evidence="4">RS5460</strain>
    </source>
</reference>
<organism evidence="3 4">
    <name type="scientific">Pristionchus mayeri</name>
    <dbReference type="NCBI Taxonomy" id="1317129"/>
    <lineage>
        <taxon>Eukaryota</taxon>
        <taxon>Metazoa</taxon>
        <taxon>Ecdysozoa</taxon>
        <taxon>Nematoda</taxon>
        <taxon>Chromadorea</taxon>
        <taxon>Rhabditida</taxon>
        <taxon>Rhabditina</taxon>
        <taxon>Diplogasteromorpha</taxon>
        <taxon>Diplogasteroidea</taxon>
        <taxon>Neodiplogasteridae</taxon>
        <taxon>Pristionchus</taxon>
    </lineage>
</organism>
<feature type="compositionally biased region" description="Polar residues" evidence="2">
    <location>
        <begin position="42"/>
        <end position="59"/>
    </location>
</feature>
<dbReference type="CDD" id="cd00037">
    <property type="entry name" value="CLECT"/>
    <property type="match status" value="1"/>
</dbReference>
<evidence type="ECO:0000313" key="3">
    <source>
        <dbReference type="EMBL" id="GMR63070.1"/>
    </source>
</evidence>
<evidence type="ECO:0000256" key="1">
    <source>
        <dbReference type="ARBA" id="ARBA00023157"/>
    </source>
</evidence>
<comment type="caution">
    <text evidence="3">The sequence shown here is derived from an EMBL/GenBank/DDBJ whole genome shotgun (WGS) entry which is preliminary data.</text>
</comment>
<dbReference type="PANTHER" id="PTHR22991:SF40">
    <property type="entry name" value="PROTEIN CBG13490"/>
    <property type="match status" value="1"/>
</dbReference>
<protein>
    <recommendedName>
        <fullName evidence="5">C-type lectin</fullName>
    </recommendedName>
</protein>
<proteinExistence type="predicted"/>
<feature type="non-terminal residue" evidence="3">
    <location>
        <position position="1"/>
    </location>
</feature>
<keyword evidence="1" id="KW-1015">Disulfide bond</keyword>
<dbReference type="Gene3D" id="3.10.100.10">
    <property type="entry name" value="Mannose-Binding Protein A, subunit A"/>
    <property type="match status" value="1"/>
</dbReference>
<keyword evidence="4" id="KW-1185">Reference proteome</keyword>
<sequence length="176" mass="20238">YNINYWQISRSDNNDAWRAYILCEKEVGMNTTTQSKITTTTNKPNSADPNPSTSTASSSRCPFDFDIVDGECRGLYQKVQKVRKSESLAIAIEKCREIDQHSVIIRNIDDHVYWTSNRWGKFDIVIGLTCNESSKRWEWIDGSPLLFKPRQYDKALDKGCTAGHSWYQSADGLWKI</sequence>
<feature type="region of interest" description="Disordered" evidence="2">
    <location>
        <begin position="34"/>
        <end position="59"/>
    </location>
</feature>
<dbReference type="InterPro" id="IPR016186">
    <property type="entry name" value="C-type_lectin-like/link_sf"/>
</dbReference>
<gene>
    <name evidence="3" type="ORF">PMAYCL1PPCAC_33265</name>
</gene>
<dbReference type="AlphaFoldDB" id="A0AAN5DID3"/>
<dbReference type="EMBL" id="BTRK01000006">
    <property type="protein sequence ID" value="GMR63070.1"/>
    <property type="molecule type" value="Genomic_DNA"/>
</dbReference>
<evidence type="ECO:0000313" key="4">
    <source>
        <dbReference type="Proteomes" id="UP001328107"/>
    </source>
</evidence>